<sequence>MSSKCVGQCSVHPKPIQCGPKMDSYQWKPALTIYGFILLLLLAWTQAQTDQPSTFDDQELADKVEINIVSTAYTLSFSIAVGDTDYTIEGITCRNGSGKETKANEANVCESLDPCTFYTCVVVLRPIDNNPPTPDQTIYAYTEYKQPRTEVTNVQPTANTIKVTWQTNDRACVEAFEITAKASEYSYTTQQLSEKSTYTFKDVYACLAHTITLMTRNNASVVVDTSSTEVETLYSEPGDLSLNITNLANGITLIKWSDPTEKHCIANYTFKWKRDDCVQENDQQPEETTTDLPSTMTTFDTDYDMETSEPAEPVEPAEPPEQGNRVECEWSDNSDNSKLREYQLTDLQGCEPHTFEIYINQNETSKASQQFTSAEKTASAVSDPVHSNNLTELRWMWSQPQNHPKCVANYSVQLTGPTQRLNETLEVVTEEMVAVFDNLDPCGVYIVEIVPVMLNGSSGAMYQSEATVSEDRPSQILEPVVLPGSYSLEISWQTPAYANLCIDGYRLSGWMEDNKEVLSATTKNTSVTFNDGLLACQMYTIQVIPYTRENLDGDLRQEVVETTAAVVNSDKITLQMGTNGAASHSLTLIANNQDYNNTCQTIFAFFNCSTTAKVRYTYAERYVEGYTKTGFQAQISPLSPNTAYFCDVILYNVAGSSKLKRTLENTHTQNYFPEQPENVNFSQSSVQSLLFTWNPPTYLNGPIKYYQAYLMRHEPDYFVPEDCPEVSENPKSETKGDLSVNFTELSPGIRYMMQVAAQNDFGMGEYTSPIIGITLPTVSEKVTQLDVISMGPSLDATDTYSANATVTWRWPCKSNGEIESFVLDFIGKRTAHEKVEFRRIMVPEIADRKGRMSYTETEMRPEYDYTVNVTVKNKDVDTLSDSAVSGWQSPAGLPSRLGSEVVGQMRVSANETSHPTRSAIVRLPADIQSSESGNITYIALLLSQKKCAGTPTLGSALVNAASSWPDVQSYDTAGADGSVDCVFQYQTTEERWNPTAGSRERGSDDEIIFTIGEDKCPNGKRYCNGPLLADTQYHMVVRLFTKSGYRDAALLEFKTDAAIKVTLILISVCSCLILAFVLGLAVLWVRKRIAWHRDSGQGIEDPFGNVIAKNFAIFYAEVAKPEKLTREFKEITVVALELSYSASELGCHKNRYADIYPYDKNRVILDIDAEGSDYINASFIDGHTRKKEYIATQGPKPESLMDFWRMILQYNVRIIVQVTQFREGNTIKCHEYFPYNMRGLTVTVKCKEYFELYDRTELTVVHDKYGLKEKVVHLYFKKWPDHGCPENPMHLIAFVKKVKSERRPSYSPIVVHCSAGVGRTGTFIGLDLIMQRLKSESKINIFETVKKLRFQRMKMVQTQQQYTFLYACTYELVKHKIPRARKLEGRPKSATATKKVSFPEVSAGNVVASAPSADPENGVSTLQLPARFSGLQRSSQHFGKDDMSSSSNM</sequence>
<evidence type="ECO:0000259" key="11">
    <source>
        <dbReference type="PROSITE" id="PS50055"/>
    </source>
</evidence>
<reference evidence="15" key="2">
    <citation type="submission" date="2025-08" db="UniProtKB">
        <authorList>
            <consortium name="RefSeq"/>
        </authorList>
    </citation>
    <scope>IDENTIFICATION</scope>
    <source>
        <strain evidence="15">MV-25-SWS-2005</strain>
        <tissue evidence="15">Whole body</tissue>
    </source>
</reference>
<dbReference type="SUPFAM" id="SSF52799">
    <property type="entry name" value="(Phosphotyrosine protein) phosphatases II"/>
    <property type="match status" value="1"/>
</dbReference>
<evidence type="ECO:0000313" key="14">
    <source>
        <dbReference type="Proteomes" id="UP000001819"/>
    </source>
</evidence>
<dbReference type="InterPro" id="IPR050713">
    <property type="entry name" value="RTP_Phos/Ushers"/>
</dbReference>
<dbReference type="InterPro" id="IPR000387">
    <property type="entry name" value="Tyr_Pase_dom"/>
</dbReference>
<keyword evidence="15" id="KW-0675">Receptor</keyword>
<reference evidence="14" key="1">
    <citation type="submission" date="2024-06" db="UniProtKB">
        <authorList>
            <consortium name="RefSeq"/>
        </authorList>
    </citation>
    <scope>NUCLEOTIDE SEQUENCE [LARGE SCALE GENOMIC DNA]</scope>
    <source>
        <strain evidence="14">MV2-25</strain>
    </source>
</reference>
<keyword evidence="4" id="KW-0378">Hydrolase</keyword>
<evidence type="ECO:0000259" key="13">
    <source>
        <dbReference type="PROSITE" id="PS50853"/>
    </source>
</evidence>
<dbReference type="FunFam" id="3.90.190.10:FF:000101">
    <property type="entry name" value="phosphatidylinositol phosphatase PTPRQ"/>
    <property type="match status" value="1"/>
</dbReference>
<dbReference type="GO" id="GO:0004725">
    <property type="term" value="F:protein tyrosine phosphatase activity"/>
    <property type="evidence" value="ECO:0007669"/>
    <property type="project" value="InterPro"/>
</dbReference>
<dbReference type="PANTHER" id="PTHR46957:SF3">
    <property type="entry name" value="CYTOKINE RECEPTOR"/>
    <property type="match status" value="1"/>
</dbReference>
<dbReference type="Pfam" id="PF00102">
    <property type="entry name" value="Y_phosphatase"/>
    <property type="match status" value="1"/>
</dbReference>
<organism evidence="14 15">
    <name type="scientific">Drosophila pseudoobscura pseudoobscura</name>
    <name type="common">Fruit fly</name>
    <dbReference type="NCBI Taxonomy" id="46245"/>
    <lineage>
        <taxon>Eukaryota</taxon>
        <taxon>Metazoa</taxon>
        <taxon>Ecdysozoa</taxon>
        <taxon>Arthropoda</taxon>
        <taxon>Hexapoda</taxon>
        <taxon>Insecta</taxon>
        <taxon>Pterygota</taxon>
        <taxon>Neoptera</taxon>
        <taxon>Endopterygota</taxon>
        <taxon>Diptera</taxon>
        <taxon>Brachycera</taxon>
        <taxon>Muscomorpha</taxon>
        <taxon>Ephydroidea</taxon>
        <taxon>Drosophilidae</taxon>
        <taxon>Drosophila</taxon>
        <taxon>Sophophora</taxon>
    </lineage>
</organism>
<dbReference type="InterPro" id="IPR029021">
    <property type="entry name" value="Prot-tyrosine_phosphatase-like"/>
</dbReference>
<dbReference type="GO" id="GO:0009653">
    <property type="term" value="P:anatomical structure morphogenesis"/>
    <property type="evidence" value="ECO:0007669"/>
    <property type="project" value="UniProtKB-ARBA"/>
</dbReference>
<evidence type="ECO:0000256" key="3">
    <source>
        <dbReference type="ARBA" id="ARBA00022729"/>
    </source>
</evidence>
<dbReference type="SMART" id="SM00060">
    <property type="entry name" value="FN3"/>
    <property type="match status" value="5"/>
</dbReference>
<keyword evidence="6 10" id="KW-1133">Transmembrane helix</keyword>
<evidence type="ECO:0000256" key="1">
    <source>
        <dbReference type="ARBA" id="ARBA00004167"/>
    </source>
</evidence>
<name>A0A6I8VEG9_DROPS</name>
<dbReference type="Gene3D" id="3.90.190.10">
    <property type="entry name" value="Protein tyrosine phosphatase superfamily"/>
    <property type="match status" value="1"/>
</dbReference>
<dbReference type="Pfam" id="PF00041">
    <property type="entry name" value="fn3"/>
    <property type="match status" value="1"/>
</dbReference>
<keyword evidence="8" id="KW-0325">Glycoprotein</keyword>
<dbReference type="InterPro" id="IPR013783">
    <property type="entry name" value="Ig-like_fold"/>
</dbReference>
<dbReference type="GO" id="GO:0048666">
    <property type="term" value="P:neuron development"/>
    <property type="evidence" value="ECO:0007669"/>
    <property type="project" value="UniProtKB-ARBA"/>
</dbReference>
<feature type="domain" description="Tyrosine-protein phosphatase" evidence="11">
    <location>
        <begin position="1124"/>
        <end position="1372"/>
    </location>
</feature>
<feature type="domain" description="Tyrosine specific protein phosphatases" evidence="12">
    <location>
        <begin position="1289"/>
        <end position="1363"/>
    </location>
</feature>
<dbReference type="PROSITE" id="PS50853">
    <property type="entry name" value="FN3"/>
    <property type="match status" value="2"/>
</dbReference>
<keyword evidence="5" id="KW-0904">Protein phosphatase</keyword>
<dbReference type="SMART" id="SM00194">
    <property type="entry name" value="PTPc"/>
    <property type="match status" value="1"/>
</dbReference>
<dbReference type="SMART" id="SM00404">
    <property type="entry name" value="PTPc_motif"/>
    <property type="match status" value="1"/>
</dbReference>
<keyword evidence="2 10" id="KW-0812">Transmembrane</keyword>
<dbReference type="Proteomes" id="UP000001819">
    <property type="component" value="Chromosome 3"/>
</dbReference>
<proteinExistence type="predicted"/>
<keyword evidence="7 10" id="KW-0472">Membrane</keyword>
<feature type="domain" description="Fibronectin type-III" evidence="13">
    <location>
        <begin position="473"/>
        <end position="566"/>
    </location>
</feature>
<evidence type="ECO:0000259" key="12">
    <source>
        <dbReference type="PROSITE" id="PS50056"/>
    </source>
</evidence>
<dbReference type="InterPro" id="IPR036116">
    <property type="entry name" value="FN3_sf"/>
</dbReference>
<keyword evidence="3" id="KW-0732">Signal</keyword>
<dbReference type="InterPro" id="IPR003595">
    <property type="entry name" value="Tyr_Pase_cat"/>
</dbReference>
<dbReference type="PRINTS" id="PR00700">
    <property type="entry name" value="PRTYPHPHTASE"/>
</dbReference>
<dbReference type="ExpressionAtlas" id="A0A6I8VEG9">
    <property type="expression patterns" value="baseline"/>
</dbReference>
<evidence type="ECO:0000256" key="7">
    <source>
        <dbReference type="ARBA" id="ARBA00023136"/>
    </source>
</evidence>
<evidence type="ECO:0000256" key="10">
    <source>
        <dbReference type="SAM" id="Phobius"/>
    </source>
</evidence>
<dbReference type="InterPro" id="IPR016130">
    <property type="entry name" value="Tyr_Pase_AS"/>
</dbReference>
<evidence type="ECO:0000256" key="6">
    <source>
        <dbReference type="ARBA" id="ARBA00022989"/>
    </source>
</evidence>
<feature type="compositionally biased region" description="Polar residues" evidence="9">
    <location>
        <begin position="290"/>
        <end position="300"/>
    </location>
</feature>
<dbReference type="CDD" id="cd00063">
    <property type="entry name" value="FN3"/>
    <property type="match status" value="2"/>
</dbReference>
<evidence type="ECO:0000256" key="5">
    <source>
        <dbReference type="ARBA" id="ARBA00022912"/>
    </source>
</evidence>
<dbReference type="GO" id="GO:0016020">
    <property type="term" value="C:membrane"/>
    <property type="evidence" value="ECO:0007669"/>
    <property type="project" value="UniProtKB-SubCell"/>
</dbReference>
<evidence type="ECO:0000313" key="15">
    <source>
        <dbReference type="RefSeq" id="XP_015039406.2"/>
    </source>
</evidence>
<accession>A0A6I8VEG9</accession>
<evidence type="ECO:0000256" key="9">
    <source>
        <dbReference type="SAM" id="MobiDB-lite"/>
    </source>
</evidence>
<evidence type="ECO:0000256" key="8">
    <source>
        <dbReference type="ARBA" id="ARBA00023180"/>
    </source>
</evidence>
<dbReference type="InterPro" id="IPR003961">
    <property type="entry name" value="FN3_dom"/>
</dbReference>
<feature type="transmembrane region" description="Helical" evidence="10">
    <location>
        <begin position="30"/>
        <end position="47"/>
    </location>
</feature>
<dbReference type="PROSITE" id="PS00383">
    <property type="entry name" value="TYR_PHOSPHATASE_1"/>
    <property type="match status" value="1"/>
</dbReference>
<dbReference type="PANTHER" id="PTHR46957">
    <property type="entry name" value="CYTOKINE RECEPTOR"/>
    <property type="match status" value="1"/>
</dbReference>
<evidence type="ECO:0000256" key="4">
    <source>
        <dbReference type="ARBA" id="ARBA00022801"/>
    </source>
</evidence>
<dbReference type="InterPro" id="IPR000242">
    <property type="entry name" value="PTP_cat"/>
</dbReference>
<dbReference type="SUPFAM" id="SSF49265">
    <property type="entry name" value="Fibronectin type III"/>
    <property type="match status" value="3"/>
</dbReference>
<dbReference type="CDD" id="cd00047">
    <property type="entry name" value="PTPc"/>
    <property type="match status" value="1"/>
</dbReference>
<dbReference type="RefSeq" id="XP_015039406.2">
    <property type="nucleotide sequence ID" value="XM_015183920.2"/>
</dbReference>
<feature type="domain" description="Fibronectin type-III" evidence="13">
    <location>
        <begin position="675"/>
        <end position="777"/>
    </location>
</feature>
<dbReference type="PROSITE" id="PS50055">
    <property type="entry name" value="TYR_PHOSPHATASE_PTP"/>
    <property type="match status" value="1"/>
</dbReference>
<feature type="transmembrane region" description="Helical" evidence="10">
    <location>
        <begin position="1063"/>
        <end position="1085"/>
    </location>
</feature>
<dbReference type="PROSITE" id="PS50056">
    <property type="entry name" value="TYR_PHOSPHATASE_2"/>
    <property type="match status" value="1"/>
</dbReference>
<protein>
    <submittedName>
        <fullName evidence="15">Receptor-type tyrosine-protein phosphatase H isoform X2</fullName>
    </submittedName>
</protein>
<evidence type="ECO:0000256" key="2">
    <source>
        <dbReference type="ARBA" id="ARBA00022692"/>
    </source>
</evidence>
<feature type="region of interest" description="Disordered" evidence="9">
    <location>
        <begin position="279"/>
        <end position="333"/>
    </location>
</feature>
<comment type="subcellular location">
    <subcellularLocation>
        <location evidence="1">Membrane</location>
        <topology evidence="1">Single-pass membrane protein</topology>
    </subcellularLocation>
</comment>
<dbReference type="Gene3D" id="2.60.40.10">
    <property type="entry name" value="Immunoglobulins"/>
    <property type="match status" value="2"/>
</dbReference>
<keyword evidence="14" id="KW-1185">Reference proteome</keyword>
<gene>
    <name evidence="15" type="primary">Ptp52F</name>
</gene>